<name>A0A1G1WDW1_9BACT</name>
<evidence type="ECO:0000259" key="12">
    <source>
        <dbReference type="PROSITE" id="PS50106"/>
    </source>
</evidence>
<dbReference type="Pfam" id="PF02163">
    <property type="entry name" value="Peptidase_M50"/>
    <property type="match status" value="1"/>
</dbReference>
<dbReference type="InterPro" id="IPR004387">
    <property type="entry name" value="Pept_M50_Zn"/>
</dbReference>
<accession>A0A1G1WDW1</accession>
<dbReference type="EMBL" id="MHCR01000006">
    <property type="protein sequence ID" value="OGY25868.1"/>
    <property type="molecule type" value="Genomic_DNA"/>
</dbReference>
<dbReference type="SMART" id="SM00228">
    <property type="entry name" value="PDZ"/>
    <property type="match status" value="1"/>
</dbReference>
<protein>
    <recommendedName>
        <fullName evidence="12">PDZ domain-containing protein</fullName>
    </recommendedName>
</protein>
<evidence type="ECO:0000256" key="8">
    <source>
        <dbReference type="ARBA" id="ARBA00022989"/>
    </source>
</evidence>
<feature type="domain" description="PDZ" evidence="12">
    <location>
        <begin position="138"/>
        <end position="171"/>
    </location>
</feature>
<dbReference type="Gene3D" id="2.30.42.10">
    <property type="match status" value="1"/>
</dbReference>
<dbReference type="SUPFAM" id="SSF50156">
    <property type="entry name" value="PDZ domain-like"/>
    <property type="match status" value="1"/>
</dbReference>
<proteinExistence type="inferred from homology"/>
<sequence>MIFVAILIGILILGILVFVHEAGHFIAAKIFGVKVEEFGFGFPPRIWGKRKGETTYSINAIPAGGFVNLLGEVGDQGPRSFAAKPSWIRALIVSAGVIVNLLLAVIIFTILLWFTSFKTNFNLIVDNKFPFGNQENFILIAKVDPGSPAEKAGIEPGDKIVLANGQRFDSIASFKEFIDSSLGNKITLKLDNVTTNEEKEVGVVPRVHPPAGQGSLGVVFAGRGLVATVSYRSLSEKVFSGFLHAGNMLQYQFVVIGSLVGRSIEEGTPEPVAEQVSGPIGIVALISVIVGAGGIAAIESLVTVIALLSLVLAVVNILPIPALDGGRLAFIVVEAITRRKVNPAIERAIHLVGFIVIIVLFLLVSYNDIIKIFG</sequence>
<keyword evidence="4" id="KW-0645">Protease</keyword>
<keyword evidence="7" id="KW-0862">Zinc</keyword>
<dbReference type="PROSITE" id="PS50106">
    <property type="entry name" value="PDZ"/>
    <property type="match status" value="1"/>
</dbReference>
<evidence type="ECO:0000256" key="4">
    <source>
        <dbReference type="ARBA" id="ARBA00022670"/>
    </source>
</evidence>
<dbReference type="GO" id="GO:0016020">
    <property type="term" value="C:membrane"/>
    <property type="evidence" value="ECO:0007669"/>
    <property type="project" value="UniProtKB-SubCell"/>
</dbReference>
<feature type="transmembrane region" description="Helical" evidence="11">
    <location>
        <begin position="280"/>
        <end position="298"/>
    </location>
</feature>
<reference evidence="13 14" key="1">
    <citation type="journal article" date="2016" name="Nat. Commun.">
        <title>Thousands of microbial genomes shed light on interconnected biogeochemical processes in an aquifer system.</title>
        <authorList>
            <person name="Anantharaman K."/>
            <person name="Brown C.T."/>
            <person name="Hug L.A."/>
            <person name="Sharon I."/>
            <person name="Castelle C.J."/>
            <person name="Probst A.J."/>
            <person name="Thomas B.C."/>
            <person name="Singh A."/>
            <person name="Wilkins M.J."/>
            <person name="Karaoz U."/>
            <person name="Brodie E.L."/>
            <person name="Williams K.H."/>
            <person name="Hubbard S.S."/>
            <person name="Banfield J.F."/>
        </authorList>
    </citation>
    <scope>NUCLEOTIDE SEQUENCE [LARGE SCALE GENOMIC DNA]</scope>
</reference>
<organism evidence="13 14">
    <name type="scientific">Candidatus Woykebacteria bacterium RBG_16_39_9b</name>
    <dbReference type="NCBI Taxonomy" id="1802595"/>
    <lineage>
        <taxon>Bacteria</taxon>
        <taxon>Candidatus Woykeibacteriota</taxon>
    </lineage>
</organism>
<dbReference type="GO" id="GO:0006508">
    <property type="term" value="P:proteolysis"/>
    <property type="evidence" value="ECO:0007669"/>
    <property type="project" value="UniProtKB-KW"/>
</dbReference>
<keyword evidence="8 11" id="KW-1133">Transmembrane helix</keyword>
<evidence type="ECO:0000313" key="14">
    <source>
        <dbReference type="Proteomes" id="UP000178162"/>
    </source>
</evidence>
<evidence type="ECO:0000256" key="10">
    <source>
        <dbReference type="ARBA" id="ARBA00023136"/>
    </source>
</evidence>
<dbReference type="Pfam" id="PF17820">
    <property type="entry name" value="PDZ_6"/>
    <property type="match status" value="1"/>
</dbReference>
<dbReference type="InterPro" id="IPR036034">
    <property type="entry name" value="PDZ_sf"/>
</dbReference>
<comment type="caution">
    <text evidence="13">The sequence shown here is derived from an EMBL/GenBank/DDBJ whole genome shotgun (WGS) entry which is preliminary data.</text>
</comment>
<dbReference type="CDD" id="cd06163">
    <property type="entry name" value="S2P-M50_PDZ_RseP-like"/>
    <property type="match status" value="1"/>
</dbReference>
<evidence type="ECO:0000313" key="13">
    <source>
        <dbReference type="EMBL" id="OGY25868.1"/>
    </source>
</evidence>
<dbReference type="GO" id="GO:0004222">
    <property type="term" value="F:metalloendopeptidase activity"/>
    <property type="evidence" value="ECO:0007669"/>
    <property type="project" value="InterPro"/>
</dbReference>
<evidence type="ECO:0000256" key="6">
    <source>
        <dbReference type="ARBA" id="ARBA00022801"/>
    </source>
</evidence>
<feature type="transmembrane region" description="Helical" evidence="11">
    <location>
        <begin position="304"/>
        <end position="323"/>
    </location>
</feature>
<comment type="cofactor">
    <cofactor evidence="1">
        <name>Zn(2+)</name>
        <dbReference type="ChEBI" id="CHEBI:29105"/>
    </cofactor>
</comment>
<keyword evidence="5 11" id="KW-0812">Transmembrane</keyword>
<keyword evidence="9" id="KW-0482">Metalloprotease</keyword>
<dbReference type="STRING" id="1802595.A2134_01770"/>
<keyword evidence="10 11" id="KW-0472">Membrane</keyword>
<evidence type="ECO:0000256" key="3">
    <source>
        <dbReference type="ARBA" id="ARBA00007931"/>
    </source>
</evidence>
<evidence type="ECO:0000256" key="1">
    <source>
        <dbReference type="ARBA" id="ARBA00001947"/>
    </source>
</evidence>
<dbReference type="PANTHER" id="PTHR42837:SF2">
    <property type="entry name" value="MEMBRANE METALLOPROTEASE ARASP2, CHLOROPLASTIC-RELATED"/>
    <property type="match status" value="1"/>
</dbReference>
<evidence type="ECO:0000256" key="2">
    <source>
        <dbReference type="ARBA" id="ARBA00004141"/>
    </source>
</evidence>
<dbReference type="Proteomes" id="UP000178162">
    <property type="component" value="Unassembled WGS sequence"/>
</dbReference>
<evidence type="ECO:0000256" key="11">
    <source>
        <dbReference type="SAM" id="Phobius"/>
    </source>
</evidence>
<feature type="transmembrane region" description="Helical" evidence="11">
    <location>
        <begin position="87"/>
        <end position="114"/>
    </location>
</feature>
<keyword evidence="6" id="KW-0378">Hydrolase</keyword>
<comment type="similarity">
    <text evidence="3">Belongs to the peptidase M50B family.</text>
</comment>
<dbReference type="PANTHER" id="PTHR42837">
    <property type="entry name" value="REGULATOR OF SIGMA-E PROTEASE RSEP"/>
    <property type="match status" value="1"/>
</dbReference>
<comment type="subcellular location">
    <subcellularLocation>
        <location evidence="2">Membrane</location>
        <topology evidence="2">Multi-pass membrane protein</topology>
    </subcellularLocation>
</comment>
<evidence type="ECO:0000256" key="7">
    <source>
        <dbReference type="ARBA" id="ARBA00022833"/>
    </source>
</evidence>
<dbReference type="InterPro" id="IPR001478">
    <property type="entry name" value="PDZ"/>
</dbReference>
<dbReference type="AlphaFoldDB" id="A0A1G1WDW1"/>
<gene>
    <name evidence="13" type="ORF">A2134_01770</name>
</gene>
<evidence type="ECO:0000256" key="5">
    <source>
        <dbReference type="ARBA" id="ARBA00022692"/>
    </source>
</evidence>
<evidence type="ECO:0000256" key="9">
    <source>
        <dbReference type="ARBA" id="ARBA00023049"/>
    </source>
</evidence>
<dbReference type="InterPro" id="IPR008915">
    <property type="entry name" value="Peptidase_M50"/>
</dbReference>
<dbReference type="InterPro" id="IPR041489">
    <property type="entry name" value="PDZ_6"/>
</dbReference>
<feature type="transmembrane region" description="Helical" evidence="11">
    <location>
        <begin position="344"/>
        <end position="366"/>
    </location>
</feature>